<dbReference type="RefSeq" id="WP_023067109.1">
    <property type="nucleotide sequence ID" value="NZ_AUZM01000032.1"/>
</dbReference>
<feature type="region of interest" description="Disordered" evidence="10">
    <location>
        <begin position="1"/>
        <end position="20"/>
    </location>
</feature>
<feature type="transmembrane region" description="Helical" evidence="9">
    <location>
        <begin position="121"/>
        <end position="145"/>
    </location>
</feature>
<dbReference type="CDD" id="cd06261">
    <property type="entry name" value="TM_PBP2"/>
    <property type="match status" value="1"/>
</dbReference>
<keyword evidence="6 9" id="KW-0812">Transmembrane</keyword>
<comment type="caution">
    <text evidence="9">Lacks conserved residue(s) required for the propagation of feature annotation.</text>
</comment>
<dbReference type="NCBIfam" id="TIGR00974">
    <property type="entry name" value="3a0107s02c"/>
    <property type="match status" value="1"/>
</dbReference>
<evidence type="ECO:0000256" key="9">
    <source>
        <dbReference type="RuleBase" id="RU363043"/>
    </source>
</evidence>
<comment type="subcellular location">
    <subcellularLocation>
        <location evidence="1 9">Cell membrane</location>
        <topology evidence="1 9">Multi-pass membrane protein</topology>
    </subcellularLocation>
</comment>
<reference evidence="12 13" key="1">
    <citation type="journal article" date="2013" name="Front. Microbiol.">
        <title>Comparative genomic analyses of the cyanobacterium, Lyngbya aestuarii BL J, a powerful hydrogen producer.</title>
        <authorList>
            <person name="Kothari A."/>
            <person name="Vaughn M."/>
            <person name="Garcia-Pichel F."/>
        </authorList>
    </citation>
    <scope>NUCLEOTIDE SEQUENCE [LARGE SCALE GENOMIC DNA]</scope>
    <source>
        <strain evidence="12 13">BL J</strain>
    </source>
</reference>
<feature type="transmembrane region" description="Helical" evidence="9">
    <location>
        <begin position="268"/>
        <end position="290"/>
    </location>
</feature>
<accession>U7QJW4</accession>
<evidence type="ECO:0000256" key="1">
    <source>
        <dbReference type="ARBA" id="ARBA00004651"/>
    </source>
</evidence>
<evidence type="ECO:0000313" key="12">
    <source>
        <dbReference type="EMBL" id="ERT06716.1"/>
    </source>
</evidence>
<dbReference type="InterPro" id="IPR035906">
    <property type="entry name" value="MetI-like_sf"/>
</dbReference>
<dbReference type="PANTHER" id="PTHR42922">
    <property type="entry name" value="PHOSPHATE TRANSPORT SYSTEM PERMEASE PROTEIN PSTA"/>
    <property type="match status" value="1"/>
</dbReference>
<dbReference type="PATRIC" id="fig|1348334.3.peg.3203"/>
<evidence type="ECO:0000259" key="11">
    <source>
        <dbReference type="PROSITE" id="PS50928"/>
    </source>
</evidence>
<dbReference type="GO" id="GO:0005886">
    <property type="term" value="C:plasma membrane"/>
    <property type="evidence" value="ECO:0007669"/>
    <property type="project" value="UniProtKB-SubCell"/>
</dbReference>
<comment type="similarity">
    <text evidence="2 9">Belongs to the binding-protein-dependent transport system permease family. CysTW subfamily.</text>
</comment>
<dbReference type="InterPro" id="IPR000515">
    <property type="entry name" value="MetI-like"/>
</dbReference>
<keyword evidence="4 9" id="KW-1003">Cell membrane</keyword>
<dbReference type="OrthoDB" id="9807065at2"/>
<name>U7QJW4_9CYAN</name>
<evidence type="ECO:0000256" key="10">
    <source>
        <dbReference type="SAM" id="MobiDB-lite"/>
    </source>
</evidence>
<comment type="caution">
    <text evidence="12">The sequence shown here is derived from an EMBL/GenBank/DDBJ whole genome shotgun (WGS) entry which is preliminary data.</text>
</comment>
<proteinExistence type="inferred from homology"/>
<dbReference type="EMBL" id="AUZM01000032">
    <property type="protein sequence ID" value="ERT06716.1"/>
    <property type="molecule type" value="Genomic_DNA"/>
</dbReference>
<sequence length="296" mass="31286">MTSGTTEQNGFPNESIETSGSNSGNLIEKLLTGIAFFMLGLAILPLGLVISYVIFKGLSRFNLALFTEIPPTAMQEGGGVASAIVGTILLVGLAAVISVPIGIGAGIYLSEFSSKKIAKWIRFATNVLSGVPSIIVGIFAYTVVVLTMDKFSTLAGGFALAILMLPIIVRTTDEALQLVPQEVRWASVGVGASSFHTVLQIVIPAAIPAILTGITLGVARAAGETAPLLFTVIFAQSWPDRIIDETVPSMSVLIYNFATAPYENQQEIAWAASLILILLVLFASILARYFGQKGTY</sequence>
<dbReference type="SUPFAM" id="SSF161098">
    <property type="entry name" value="MetI-like"/>
    <property type="match status" value="1"/>
</dbReference>
<dbReference type="PANTHER" id="PTHR42922:SF1">
    <property type="entry name" value="PHOSPHATE TRANSPORT SYSTEM PERMEASE PROTEIN PSTA"/>
    <property type="match status" value="1"/>
</dbReference>
<dbReference type="AlphaFoldDB" id="U7QJW4"/>
<dbReference type="PROSITE" id="PS50928">
    <property type="entry name" value="ABC_TM1"/>
    <property type="match status" value="1"/>
</dbReference>
<dbReference type="InterPro" id="IPR051408">
    <property type="entry name" value="Phosphate_transprt_permease"/>
</dbReference>
<evidence type="ECO:0000256" key="8">
    <source>
        <dbReference type="ARBA" id="ARBA00023136"/>
    </source>
</evidence>
<feature type="transmembrane region" description="Helical" evidence="9">
    <location>
        <begin position="151"/>
        <end position="169"/>
    </location>
</feature>
<evidence type="ECO:0000256" key="6">
    <source>
        <dbReference type="ARBA" id="ARBA00022692"/>
    </source>
</evidence>
<feature type="transmembrane region" description="Helical" evidence="9">
    <location>
        <begin position="80"/>
        <end position="109"/>
    </location>
</feature>
<protein>
    <recommendedName>
        <fullName evidence="9">Phosphate transport system permease protein PstA</fullName>
    </recommendedName>
</protein>
<evidence type="ECO:0000256" key="7">
    <source>
        <dbReference type="ARBA" id="ARBA00022989"/>
    </source>
</evidence>
<keyword evidence="8 9" id="KW-0472">Membrane</keyword>
<feature type="transmembrane region" description="Helical" evidence="9">
    <location>
        <begin position="30"/>
        <end position="55"/>
    </location>
</feature>
<dbReference type="Gene3D" id="1.10.3720.10">
    <property type="entry name" value="MetI-like"/>
    <property type="match status" value="1"/>
</dbReference>
<keyword evidence="5" id="KW-0592">Phosphate transport</keyword>
<evidence type="ECO:0000256" key="5">
    <source>
        <dbReference type="ARBA" id="ARBA00022592"/>
    </source>
</evidence>
<keyword evidence="7 9" id="KW-1133">Transmembrane helix</keyword>
<dbReference type="GO" id="GO:0035435">
    <property type="term" value="P:phosphate ion transmembrane transport"/>
    <property type="evidence" value="ECO:0007669"/>
    <property type="project" value="InterPro"/>
</dbReference>
<dbReference type="Proteomes" id="UP000017127">
    <property type="component" value="Unassembled WGS sequence"/>
</dbReference>
<keyword evidence="3" id="KW-0813">Transport</keyword>
<evidence type="ECO:0000256" key="2">
    <source>
        <dbReference type="ARBA" id="ARBA00007069"/>
    </source>
</evidence>
<feature type="domain" description="ABC transmembrane type-1" evidence="11">
    <location>
        <begin position="84"/>
        <end position="287"/>
    </location>
</feature>
<dbReference type="InterPro" id="IPR005672">
    <property type="entry name" value="Phosphate_PstA"/>
</dbReference>
<gene>
    <name evidence="12" type="ORF">M595_3311</name>
</gene>
<evidence type="ECO:0000313" key="13">
    <source>
        <dbReference type="Proteomes" id="UP000017127"/>
    </source>
</evidence>
<dbReference type="Pfam" id="PF00528">
    <property type="entry name" value="BPD_transp_1"/>
    <property type="match status" value="1"/>
</dbReference>
<organism evidence="12 13">
    <name type="scientific">Lyngbya aestuarii BL J</name>
    <dbReference type="NCBI Taxonomy" id="1348334"/>
    <lineage>
        <taxon>Bacteria</taxon>
        <taxon>Bacillati</taxon>
        <taxon>Cyanobacteriota</taxon>
        <taxon>Cyanophyceae</taxon>
        <taxon>Oscillatoriophycideae</taxon>
        <taxon>Oscillatoriales</taxon>
        <taxon>Microcoleaceae</taxon>
        <taxon>Lyngbya</taxon>
    </lineage>
</organism>
<evidence type="ECO:0000256" key="3">
    <source>
        <dbReference type="ARBA" id="ARBA00022448"/>
    </source>
</evidence>
<keyword evidence="13" id="KW-1185">Reference proteome</keyword>
<evidence type="ECO:0000256" key="4">
    <source>
        <dbReference type="ARBA" id="ARBA00022475"/>
    </source>
</evidence>
<dbReference type="GO" id="GO:0005315">
    <property type="term" value="F:phosphate transmembrane transporter activity"/>
    <property type="evidence" value="ECO:0007669"/>
    <property type="project" value="InterPro"/>
</dbReference>